<gene>
    <name evidence="6" type="ORF">JOF56_006833</name>
</gene>
<feature type="transmembrane region" description="Helical" evidence="5">
    <location>
        <begin position="281"/>
        <end position="301"/>
    </location>
</feature>
<dbReference type="InterPro" id="IPR000537">
    <property type="entry name" value="UbiA_prenyltransferase"/>
</dbReference>
<dbReference type="InterPro" id="IPR044878">
    <property type="entry name" value="UbiA_sf"/>
</dbReference>
<comment type="subcellular location">
    <subcellularLocation>
        <location evidence="1">Membrane</location>
        <topology evidence="1">Multi-pass membrane protein</topology>
    </subcellularLocation>
</comment>
<comment type="caution">
    <text evidence="6">The sequence shown here is derived from an EMBL/GenBank/DDBJ whole genome shotgun (WGS) entry which is preliminary data.</text>
</comment>
<dbReference type="Pfam" id="PF01040">
    <property type="entry name" value="UbiA"/>
    <property type="match status" value="1"/>
</dbReference>
<dbReference type="EMBL" id="JAGINW010000001">
    <property type="protein sequence ID" value="MBP2326448.1"/>
    <property type="molecule type" value="Genomic_DNA"/>
</dbReference>
<evidence type="ECO:0000256" key="2">
    <source>
        <dbReference type="ARBA" id="ARBA00022692"/>
    </source>
</evidence>
<keyword evidence="4 5" id="KW-0472">Membrane</keyword>
<feature type="transmembrane region" description="Helical" evidence="5">
    <location>
        <begin position="90"/>
        <end position="108"/>
    </location>
</feature>
<name>A0ABS4TPX1_9PSEU</name>
<evidence type="ECO:0000256" key="4">
    <source>
        <dbReference type="ARBA" id="ARBA00023136"/>
    </source>
</evidence>
<proteinExistence type="predicted"/>
<feature type="transmembrane region" description="Helical" evidence="5">
    <location>
        <begin position="242"/>
        <end position="261"/>
    </location>
</feature>
<accession>A0ABS4TPX1</accession>
<protein>
    <submittedName>
        <fullName evidence="6">4-hydroxybenzoate polyprenyltransferase</fullName>
    </submittedName>
</protein>
<feature type="transmembrane region" description="Helical" evidence="5">
    <location>
        <begin position="114"/>
        <end position="131"/>
    </location>
</feature>
<dbReference type="Gene3D" id="1.10.357.140">
    <property type="entry name" value="UbiA prenyltransferase"/>
    <property type="match status" value="1"/>
</dbReference>
<organism evidence="6 7">
    <name type="scientific">Kibdelosporangium banguiense</name>
    <dbReference type="NCBI Taxonomy" id="1365924"/>
    <lineage>
        <taxon>Bacteria</taxon>
        <taxon>Bacillati</taxon>
        <taxon>Actinomycetota</taxon>
        <taxon>Actinomycetes</taxon>
        <taxon>Pseudonocardiales</taxon>
        <taxon>Pseudonocardiaceae</taxon>
        <taxon>Kibdelosporangium</taxon>
    </lineage>
</organism>
<dbReference type="RefSeq" id="WP_209643511.1">
    <property type="nucleotide sequence ID" value="NZ_JAGINW010000001.1"/>
</dbReference>
<keyword evidence="7" id="KW-1185">Reference proteome</keyword>
<evidence type="ECO:0000313" key="6">
    <source>
        <dbReference type="EMBL" id="MBP2326448.1"/>
    </source>
</evidence>
<feature type="transmembrane region" description="Helical" evidence="5">
    <location>
        <begin position="12"/>
        <end position="32"/>
    </location>
</feature>
<feature type="transmembrane region" description="Helical" evidence="5">
    <location>
        <begin position="38"/>
        <end position="55"/>
    </location>
</feature>
<evidence type="ECO:0000256" key="1">
    <source>
        <dbReference type="ARBA" id="ARBA00004141"/>
    </source>
</evidence>
<feature type="transmembrane region" description="Helical" evidence="5">
    <location>
        <begin position="214"/>
        <end position="236"/>
    </location>
</feature>
<dbReference type="Proteomes" id="UP001519332">
    <property type="component" value="Unassembled WGS sequence"/>
</dbReference>
<sequence length="306" mass="33191">MTTRDLVRVHRLEYPFPVIYLCHALWGAAYAVTTPASLLALPVVLAIVANLMPLVTQNLLNGLLDVEADTHTPGKGSIATATVRLGRTRLIQWIVAEAATALLLALMVSVWVGRPLVVIAVAAGIVVELLYNMEPVRLKRRGYANPIFLGMHFSLLPCIGTFAAVRGDFPAWTWPLFLGIWMLLVGRTLWWSVPDVVGDAAAGDRTPAVRYGAVRALAVACVVTACGLALIGWGLWWHYGPLWSVVGVISSGVFLIDKLGLLRRVRHTPGGNLPHDRHMRVHTLTLVMVSDILLVAIPLIASVTSS</sequence>
<keyword evidence="3 5" id="KW-1133">Transmembrane helix</keyword>
<reference evidence="6 7" key="1">
    <citation type="submission" date="2021-03" db="EMBL/GenBank/DDBJ databases">
        <title>Sequencing the genomes of 1000 actinobacteria strains.</title>
        <authorList>
            <person name="Klenk H.-P."/>
        </authorList>
    </citation>
    <scope>NUCLEOTIDE SEQUENCE [LARGE SCALE GENOMIC DNA]</scope>
    <source>
        <strain evidence="6 7">DSM 46670</strain>
    </source>
</reference>
<keyword evidence="2 5" id="KW-0812">Transmembrane</keyword>
<evidence type="ECO:0000256" key="3">
    <source>
        <dbReference type="ARBA" id="ARBA00022989"/>
    </source>
</evidence>
<evidence type="ECO:0000256" key="5">
    <source>
        <dbReference type="SAM" id="Phobius"/>
    </source>
</evidence>
<feature type="transmembrane region" description="Helical" evidence="5">
    <location>
        <begin position="171"/>
        <end position="193"/>
    </location>
</feature>
<feature type="transmembrane region" description="Helical" evidence="5">
    <location>
        <begin position="143"/>
        <end position="165"/>
    </location>
</feature>
<evidence type="ECO:0000313" key="7">
    <source>
        <dbReference type="Proteomes" id="UP001519332"/>
    </source>
</evidence>